<dbReference type="AlphaFoldDB" id="A0AAU9USU5"/>
<gene>
    <name evidence="2" type="ORF">EEDITHA_LOCUS16909</name>
</gene>
<proteinExistence type="predicted"/>
<evidence type="ECO:0000256" key="1">
    <source>
        <dbReference type="SAM" id="MobiDB-lite"/>
    </source>
</evidence>
<comment type="caution">
    <text evidence="2">The sequence shown here is derived from an EMBL/GenBank/DDBJ whole genome shotgun (WGS) entry which is preliminary data.</text>
</comment>
<feature type="compositionally biased region" description="Polar residues" evidence="1">
    <location>
        <begin position="16"/>
        <end position="29"/>
    </location>
</feature>
<keyword evidence="3" id="KW-1185">Reference proteome</keyword>
<name>A0AAU9USU5_EUPED</name>
<evidence type="ECO:0000313" key="2">
    <source>
        <dbReference type="EMBL" id="CAH2102248.1"/>
    </source>
</evidence>
<accession>A0AAU9USU5</accession>
<evidence type="ECO:0000313" key="3">
    <source>
        <dbReference type="Proteomes" id="UP001153954"/>
    </source>
</evidence>
<dbReference type="Proteomes" id="UP001153954">
    <property type="component" value="Unassembled WGS sequence"/>
</dbReference>
<dbReference type="EMBL" id="CAKOGL010000025">
    <property type="protein sequence ID" value="CAH2102248.1"/>
    <property type="molecule type" value="Genomic_DNA"/>
</dbReference>
<protein>
    <submittedName>
        <fullName evidence="2">Uncharacterized protein</fullName>
    </submittedName>
</protein>
<organism evidence="2 3">
    <name type="scientific">Euphydryas editha</name>
    <name type="common">Edith's checkerspot</name>
    <dbReference type="NCBI Taxonomy" id="104508"/>
    <lineage>
        <taxon>Eukaryota</taxon>
        <taxon>Metazoa</taxon>
        <taxon>Ecdysozoa</taxon>
        <taxon>Arthropoda</taxon>
        <taxon>Hexapoda</taxon>
        <taxon>Insecta</taxon>
        <taxon>Pterygota</taxon>
        <taxon>Neoptera</taxon>
        <taxon>Endopterygota</taxon>
        <taxon>Lepidoptera</taxon>
        <taxon>Glossata</taxon>
        <taxon>Ditrysia</taxon>
        <taxon>Papilionoidea</taxon>
        <taxon>Nymphalidae</taxon>
        <taxon>Nymphalinae</taxon>
        <taxon>Euphydryas</taxon>
    </lineage>
</organism>
<sequence length="99" mass="11270">MILFWIGSSRVMKSGSPMSTGDFQDSGWTPMSHPDTSQRRKLTKKDHGYCMVNLQQSEPGKTAFVDFIESQACNFYANGINRLVFLWQKCTDSNGVYFD</sequence>
<feature type="region of interest" description="Disordered" evidence="1">
    <location>
        <begin position="14"/>
        <end position="38"/>
    </location>
</feature>
<reference evidence="2" key="1">
    <citation type="submission" date="2022-03" db="EMBL/GenBank/DDBJ databases">
        <authorList>
            <person name="Tunstrom K."/>
        </authorList>
    </citation>
    <scope>NUCLEOTIDE SEQUENCE</scope>
</reference>